<dbReference type="NCBIfam" id="TIGR04183">
    <property type="entry name" value="Por_Secre_tail"/>
    <property type="match status" value="1"/>
</dbReference>
<evidence type="ECO:0000313" key="4">
    <source>
        <dbReference type="EMBL" id="SEM15630.1"/>
    </source>
</evidence>
<organism evidence="4 5">
    <name type="scientific">Chryseobacterium taichungense</name>
    <dbReference type="NCBI Taxonomy" id="295069"/>
    <lineage>
        <taxon>Bacteria</taxon>
        <taxon>Pseudomonadati</taxon>
        <taxon>Bacteroidota</taxon>
        <taxon>Flavobacteriia</taxon>
        <taxon>Flavobacteriales</taxon>
        <taxon>Weeksellaceae</taxon>
        <taxon>Chryseobacterium group</taxon>
        <taxon>Chryseobacterium</taxon>
    </lineage>
</organism>
<dbReference type="InterPro" id="IPR026444">
    <property type="entry name" value="Secre_tail"/>
</dbReference>
<dbReference type="Pfam" id="PF18962">
    <property type="entry name" value="Por_Secre_tail"/>
    <property type="match status" value="1"/>
</dbReference>
<dbReference type="Proteomes" id="UP000199450">
    <property type="component" value="Unassembled WGS sequence"/>
</dbReference>
<feature type="signal peptide" evidence="2">
    <location>
        <begin position="1"/>
        <end position="21"/>
    </location>
</feature>
<reference evidence="5" key="1">
    <citation type="submission" date="2016-10" db="EMBL/GenBank/DDBJ databases">
        <authorList>
            <person name="Varghese N."/>
            <person name="Submissions S."/>
        </authorList>
    </citation>
    <scope>NUCLEOTIDE SEQUENCE [LARGE SCALE GENOMIC DNA]</scope>
    <source>
        <strain evidence="5">DSM 17453</strain>
    </source>
</reference>
<keyword evidence="1 2" id="KW-0732">Signal</keyword>
<dbReference type="EMBL" id="FOBV01000001">
    <property type="protein sequence ID" value="SEM15630.1"/>
    <property type="molecule type" value="Genomic_DNA"/>
</dbReference>
<accession>A0A1H7W279</accession>
<proteinExistence type="predicted"/>
<name>A0A1H7W279_9FLAO</name>
<dbReference type="STRING" id="295069.SAMN05421856_101444"/>
<protein>
    <submittedName>
        <fullName evidence="4">Por secretion system C-terminal sorting domain-containing protein</fullName>
    </submittedName>
</protein>
<evidence type="ECO:0000313" key="5">
    <source>
        <dbReference type="Proteomes" id="UP000199450"/>
    </source>
</evidence>
<sequence length="247" mass="26341">MKKSYSLIAVIAFTAFLSAQGSESFTNLSATSSSYTSGSYTGDNGVTWAFSGARKVTSTDNVTATSIGFSDSGTRTLSANSGANGVGTLTYTVRSYFTSGTASNRTIGVYVNGINVDTYTLALMNTNYTRTVNVNVSGDVLIEFRSTGSKQIVLDDVLWTQYSGSLAVNNLTKTKGSVLKNTFVNNEEITFGAQANDVKIFNMYGQVVKTASAKENESLNIAELQKGNYIVTATVNNKPVSQKILKD</sequence>
<dbReference type="AlphaFoldDB" id="A0A1H7W279"/>
<feature type="chain" id="PRO_5011749009" evidence="2">
    <location>
        <begin position="22"/>
        <end position="247"/>
    </location>
</feature>
<dbReference type="RefSeq" id="WP_089998197.1">
    <property type="nucleotide sequence ID" value="NZ_FOBV01000001.1"/>
</dbReference>
<evidence type="ECO:0000256" key="2">
    <source>
        <dbReference type="SAM" id="SignalP"/>
    </source>
</evidence>
<keyword evidence="5" id="KW-1185">Reference proteome</keyword>
<gene>
    <name evidence="4" type="ORF">SAMN05421856_101444</name>
</gene>
<evidence type="ECO:0000256" key="1">
    <source>
        <dbReference type="ARBA" id="ARBA00022729"/>
    </source>
</evidence>
<dbReference type="OrthoDB" id="1465721at2"/>
<feature type="domain" description="Secretion system C-terminal sorting" evidence="3">
    <location>
        <begin position="193"/>
        <end position="244"/>
    </location>
</feature>
<evidence type="ECO:0000259" key="3">
    <source>
        <dbReference type="Pfam" id="PF18962"/>
    </source>
</evidence>